<dbReference type="SUPFAM" id="SSF49764">
    <property type="entry name" value="HSP20-like chaperones"/>
    <property type="match status" value="2"/>
</dbReference>
<evidence type="ECO:0000256" key="3">
    <source>
        <dbReference type="PROSITE-ProRule" id="PRU00285"/>
    </source>
</evidence>
<dbReference type="Proteomes" id="UP000823749">
    <property type="component" value="Chromosome 3"/>
</dbReference>
<feature type="domain" description="SHSP" evidence="5">
    <location>
        <begin position="112"/>
        <end position="215"/>
    </location>
</feature>
<accession>A0AAV6L1E6</accession>
<evidence type="ECO:0000256" key="4">
    <source>
        <dbReference type="RuleBase" id="RU003616"/>
    </source>
</evidence>
<evidence type="ECO:0000259" key="5">
    <source>
        <dbReference type="PROSITE" id="PS01031"/>
    </source>
</evidence>
<dbReference type="EMBL" id="JACTNZ010000003">
    <property type="protein sequence ID" value="KAG5558364.1"/>
    <property type="molecule type" value="Genomic_DNA"/>
</dbReference>
<dbReference type="Pfam" id="PF00011">
    <property type="entry name" value="HSP20"/>
    <property type="match status" value="2"/>
</dbReference>
<evidence type="ECO:0000313" key="6">
    <source>
        <dbReference type="EMBL" id="KAG5558364.1"/>
    </source>
</evidence>
<keyword evidence="2" id="KW-0346">Stress response</keyword>
<dbReference type="PANTHER" id="PTHR46991:SF11">
    <property type="entry name" value="SMALL HEAT SHOCK PROTEIN HSPF"/>
    <property type="match status" value="1"/>
</dbReference>
<dbReference type="PROSITE" id="PS01031">
    <property type="entry name" value="SHSP"/>
    <property type="match status" value="2"/>
</dbReference>
<dbReference type="InterPro" id="IPR044656">
    <property type="entry name" value="HSP14.7/HSP23.5/HSP23.6-like"/>
</dbReference>
<evidence type="ECO:0000256" key="1">
    <source>
        <dbReference type="ARBA" id="ARBA00022946"/>
    </source>
</evidence>
<proteinExistence type="inferred from homology"/>
<keyword evidence="1" id="KW-0809">Transit peptide</keyword>
<organism evidence="6 7">
    <name type="scientific">Rhododendron griersonianum</name>
    <dbReference type="NCBI Taxonomy" id="479676"/>
    <lineage>
        <taxon>Eukaryota</taxon>
        <taxon>Viridiplantae</taxon>
        <taxon>Streptophyta</taxon>
        <taxon>Embryophyta</taxon>
        <taxon>Tracheophyta</taxon>
        <taxon>Spermatophyta</taxon>
        <taxon>Magnoliopsida</taxon>
        <taxon>eudicotyledons</taxon>
        <taxon>Gunneridae</taxon>
        <taxon>Pentapetalae</taxon>
        <taxon>asterids</taxon>
        <taxon>Ericales</taxon>
        <taxon>Ericaceae</taxon>
        <taxon>Ericoideae</taxon>
        <taxon>Rhodoreae</taxon>
        <taxon>Rhododendron</taxon>
    </lineage>
</organism>
<reference evidence="6" key="1">
    <citation type="submission" date="2020-08" db="EMBL/GenBank/DDBJ databases">
        <title>Plant Genome Project.</title>
        <authorList>
            <person name="Zhang R.-G."/>
        </authorList>
    </citation>
    <scope>NUCLEOTIDE SEQUENCE</scope>
    <source>
        <strain evidence="6">WSP0</strain>
        <tissue evidence="6">Leaf</tissue>
    </source>
</reference>
<comment type="similarity">
    <text evidence="3 4">Belongs to the small heat shock protein (HSP20) family.</text>
</comment>
<dbReference type="Gene3D" id="2.60.40.790">
    <property type="match status" value="2"/>
</dbReference>
<dbReference type="InterPro" id="IPR008978">
    <property type="entry name" value="HSP20-like_chaperone"/>
</dbReference>
<dbReference type="InterPro" id="IPR002068">
    <property type="entry name" value="A-crystallin/Hsp20_dom"/>
</dbReference>
<comment type="caution">
    <text evidence="6">The sequence shown here is derived from an EMBL/GenBank/DDBJ whole genome shotgun (WGS) entry which is preliminary data.</text>
</comment>
<name>A0AAV6L1E6_9ERIC</name>
<feature type="domain" description="SHSP" evidence="5">
    <location>
        <begin position="292"/>
        <end position="396"/>
    </location>
</feature>
<keyword evidence="7" id="KW-1185">Reference proteome</keyword>
<gene>
    <name evidence="6" type="ORF">RHGRI_008331</name>
</gene>
<dbReference type="CDD" id="cd00298">
    <property type="entry name" value="ACD_sHsps_p23-like"/>
    <property type="match status" value="1"/>
</dbReference>
<sequence>MASSLALKKLVSPNLLLPKSLGATRQAIIPASRLFRTCNTEDEFIRVREPKPPNDFSAVLRWRSERNPFYVPPREQEHLADMSDSFFSTNTSLGERLKMMDKFMDSPYRHATTYRGILPGRWEARETDDGFYIRMYMPGLAKENVYITGEHNYMIIGEVSSNKGRAWRISTTIDLPPKFYKSDQIKAEMKNGVLNIVVLKSEKEERDEEFHVNVEAVTKARKLRELTAIELTQLLIPKANGNPEDDIIKIANLPISVEKKIDLPLAFPFNPIFSARSLSKRLRMMDKIIDSAATYRGNLPWRWEARETKDGFYIRMYMLGLEKENVRIIIGEHNFTIKEISVNDGRTWRISATIDLPLKFYKSERYKAEMKNGVLNIVVLKSEKEERGEEFHVNDE</sequence>
<dbReference type="PANTHER" id="PTHR46991">
    <property type="entry name" value="23.5 KDA HEAT SHOCK PROTEIN, MITOCHONDRIAL"/>
    <property type="match status" value="1"/>
</dbReference>
<dbReference type="CDD" id="cd06464">
    <property type="entry name" value="ACD_sHsps-like"/>
    <property type="match status" value="1"/>
</dbReference>
<evidence type="ECO:0000256" key="2">
    <source>
        <dbReference type="ARBA" id="ARBA00023016"/>
    </source>
</evidence>
<dbReference type="AlphaFoldDB" id="A0AAV6L1E6"/>
<protein>
    <recommendedName>
        <fullName evidence="5">SHSP domain-containing protein</fullName>
    </recommendedName>
</protein>
<evidence type="ECO:0000313" key="7">
    <source>
        <dbReference type="Proteomes" id="UP000823749"/>
    </source>
</evidence>